<reference evidence="2 3" key="1">
    <citation type="journal article" date="2020" name="Nature">
        <title>Six reference-quality genomes reveal evolution of bat adaptations.</title>
        <authorList>
            <person name="Jebb D."/>
            <person name="Huang Z."/>
            <person name="Pippel M."/>
            <person name="Hughes G.M."/>
            <person name="Lavrichenko K."/>
            <person name="Devanna P."/>
            <person name="Winkler S."/>
            <person name="Jermiin L.S."/>
            <person name="Skirmuntt E.C."/>
            <person name="Katzourakis A."/>
            <person name="Burkitt-Gray L."/>
            <person name="Ray D.A."/>
            <person name="Sullivan K.A.M."/>
            <person name="Roscito J.G."/>
            <person name="Kirilenko B.M."/>
            <person name="Davalos L.M."/>
            <person name="Corthals A.P."/>
            <person name="Power M.L."/>
            <person name="Jones G."/>
            <person name="Ransome R.D."/>
            <person name="Dechmann D.K.N."/>
            <person name="Locatelli A.G."/>
            <person name="Puechmaille S.J."/>
            <person name="Fedrigo O."/>
            <person name="Jarvis E.D."/>
            <person name="Hiller M."/>
            <person name="Vernes S.C."/>
            <person name="Myers E.W."/>
            <person name="Teeling E.C."/>
        </authorList>
    </citation>
    <scope>NUCLEOTIDE SEQUENCE [LARGE SCALE GENOMIC DNA]</scope>
    <source>
        <strain evidence="2">MMyoMyo1</strain>
        <tissue evidence="2">Flight muscle</tissue>
    </source>
</reference>
<dbReference type="AlphaFoldDB" id="A0A7J7T445"/>
<keyword evidence="2" id="KW-0547">Nucleotide-binding</keyword>
<evidence type="ECO:0000256" key="1">
    <source>
        <dbReference type="SAM" id="SignalP"/>
    </source>
</evidence>
<proteinExistence type="predicted"/>
<evidence type="ECO:0000313" key="3">
    <source>
        <dbReference type="Proteomes" id="UP000527355"/>
    </source>
</evidence>
<name>A0A7J7T445_MYOMY</name>
<accession>A0A7J7T445</accession>
<organism evidence="2 3">
    <name type="scientific">Myotis myotis</name>
    <name type="common">Greater mouse-eared bat</name>
    <name type="synonym">Vespertilio myotis</name>
    <dbReference type="NCBI Taxonomy" id="51298"/>
    <lineage>
        <taxon>Eukaryota</taxon>
        <taxon>Metazoa</taxon>
        <taxon>Chordata</taxon>
        <taxon>Craniata</taxon>
        <taxon>Vertebrata</taxon>
        <taxon>Euteleostomi</taxon>
        <taxon>Mammalia</taxon>
        <taxon>Eutheria</taxon>
        <taxon>Laurasiatheria</taxon>
        <taxon>Chiroptera</taxon>
        <taxon>Yangochiroptera</taxon>
        <taxon>Vespertilionidae</taxon>
        <taxon>Myotis</taxon>
    </lineage>
</organism>
<feature type="chain" id="PRO_5029469147" evidence="1">
    <location>
        <begin position="32"/>
        <end position="61"/>
    </location>
</feature>
<gene>
    <name evidence="2" type="ORF">mMyoMyo1_003748</name>
</gene>
<keyword evidence="3" id="KW-1185">Reference proteome</keyword>
<evidence type="ECO:0000313" key="2">
    <source>
        <dbReference type="EMBL" id="KAF6295451.1"/>
    </source>
</evidence>
<protein>
    <submittedName>
        <fullName evidence="2">DEAD-box helicase 42</fullName>
    </submittedName>
</protein>
<keyword evidence="2" id="KW-0378">Hydrolase</keyword>
<keyword evidence="1" id="KW-0732">Signal</keyword>
<keyword evidence="2" id="KW-0347">Helicase</keyword>
<feature type="signal peptide" evidence="1">
    <location>
        <begin position="1"/>
        <end position="31"/>
    </location>
</feature>
<sequence>MKRMHTLKMRKKTLAMLIYLTFLLKTPLPASNSVPSQQILTAMMTPWRHSWLKWKIRQQET</sequence>
<dbReference type="EMBL" id="JABWUV010000017">
    <property type="protein sequence ID" value="KAF6295451.1"/>
    <property type="molecule type" value="Genomic_DNA"/>
</dbReference>
<dbReference type="GO" id="GO:0004386">
    <property type="term" value="F:helicase activity"/>
    <property type="evidence" value="ECO:0007669"/>
    <property type="project" value="UniProtKB-KW"/>
</dbReference>
<comment type="caution">
    <text evidence="2">The sequence shown here is derived from an EMBL/GenBank/DDBJ whole genome shotgun (WGS) entry which is preliminary data.</text>
</comment>
<dbReference type="Proteomes" id="UP000527355">
    <property type="component" value="Unassembled WGS sequence"/>
</dbReference>
<keyword evidence="2" id="KW-0067">ATP-binding</keyword>